<sequence>MSDTYLNAATLKKILFEIGTSLGIDNSIIDSKVSNVKKSEVKFLPIRHHSPGSTILVQKWIEKYEPKLILVEGPVLADDLIKYLIDKKTVPPVAILSLYADINNTFGLNGILSPDVSIPAKFESYYPFVSY</sequence>
<dbReference type="EMBL" id="BARW01039077">
    <property type="protein sequence ID" value="GAJ17794.1"/>
    <property type="molecule type" value="Genomic_DNA"/>
</dbReference>
<dbReference type="InterPro" id="IPR043737">
    <property type="entry name" value="DUF5682"/>
</dbReference>
<dbReference type="AlphaFoldDB" id="X1UJU9"/>
<name>X1UJU9_9ZZZZ</name>
<gene>
    <name evidence="1" type="ORF">S12H4_59693</name>
</gene>
<accession>X1UJU9</accession>
<reference evidence="1" key="1">
    <citation type="journal article" date="2014" name="Front. Microbiol.">
        <title>High frequency of phylogenetically diverse reductive dehalogenase-homologous genes in deep subseafloor sedimentary metagenomes.</title>
        <authorList>
            <person name="Kawai M."/>
            <person name="Futagami T."/>
            <person name="Toyoda A."/>
            <person name="Takaki Y."/>
            <person name="Nishi S."/>
            <person name="Hori S."/>
            <person name="Arai W."/>
            <person name="Tsubouchi T."/>
            <person name="Morono Y."/>
            <person name="Uchiyama I."/>
            <person name="Ito T."/>
            <person name="Fujiyama A."/>
            <person name="Inagaki F."/>
            <person name="Takami H."/>
        </authorList>
    </citation>
    <scope>NUCLEOTIDE SEQUENCE</scope>
    <source>
        <strain evidence="1">Expedition CK06-06</strain>
    </source>
</reference>
<feature type="non-terminal residue" evidence="1">
    <location>
        <position position="131"/>
    </location>
</feature>
<evidence type="ECO:0000313" key="1">
    <source>
        <dbReference type="EMBL" id="GAJ17794.1"/>
    </source>
</evidence>
<comment type="caution">
    <text evidence="1">The sequence shown here is derived from an EMBL/GenBank/DDBJ whole genome shotgun (WGS) entry which is preliminary data.</text>
</comment>
<dbReference type="Pfam" id="PF18934">
    <property type="entry name" value="DUF5682"/>
    <property type="match status" value="1"/>
</dbReference>
<protein>
    <submittedName>
        <fullName evidence="1">Uncharacterized protein</fullName>
    </submittedName>
</protein>
<proteinExistence type="predicted"/>
<organism evidence="1">
    <name type="scientific">marine sediment metagenome</name>
    <dbReference type="NCBI Taxonomy" id="412755"/>
    <lineage>
        <taxon>unclassified sequences</taxon>
        <taxon>metagenomes</taxon>
        <taxon>ecological metagenomes</taxon>
    </lineage>
</organism>